<reference evidence="3 4" key="1">
    <citation type="submission" date="2016-11" db="EMBL/GenBank/DDBJ databases">
        <authorList>
            <person name="Jaros S."/>
            <person name="Januszkiewicz K."/>
            <person name="Wedrychowicz H."/>
        </authorList>
    </citation>
    <scope>NUCLEOTIDE SEQUENCE [LARGE SCALE GENOMIC DNA]</scope>
    <source>
        <strain evidence="3 4">DSM 18899</strain>
    </source>
</reference>
<name>A0A1K2H9X8_9NEIS</name>
<evidence type="ECO:0000313" key="4">
    <source>
        <dbReference type="Proteomes" id="UP000186513"/>
    </source>
</evidence>
<feature type="domain" description="Activator of Hsp90 ATPase homologue 1/2-like C-terminal" evidence="2">
    <location>
        <begin position="24"/>
        <end position="151"/>
    </location>
</feature>
<dbReference type="SUPFAM" id="SSF55961">
    <property type="entry name" value="Bet v1-like"/>
    <property type="match status" value="1"/>
</dbReference>
<evidence type="ECO:0000313" key="3">
    <source>
        <dbReference type="EMBL" id="SFZ73313.1"/>
    </source>
</evidence>
<dbReference type="InterPro" id="IPR013538">
    <property type="entry name" value="ASHA1/2-like_C"/>
</dbReference>
<proteinExistence type="inferred from homology"/>
<accession>A0A1K2H9X8</accession>
<dbReference type="EMBL" id="FPKR01000003">
    <property type="protein sequence ID" value="SFZ73313.1"/>
    <property type="molecule type" value="Genomic_DNA"/>
</dbReference>
<keyword evidence="4" id="KW-1185">Reference proteome</keyword>
<dbReference type="AlphaFoldDB" id="A0A1K2H9X8"/>
<comment type="similarity">
    <text evidence="1">Belongs to the AHA1 family.</text>
</comment>
<dbReference type="STRING" id="1121279.SAMN02745887_00767"/>
<organism evidence="3 4">
    <name type="scientific">Chitinimonas taiwanensis DSM 18899</name>
    <dbReference type="NCBI Taxonomy" id="1121279"/>
    <lineage>
        <taxon>Bacteria</taxon>
        <taxon>Pseudomonadati</taxon>
        <taxon>Pseudomonadota</taxon>
        <taxon>Betaproteobacteria</taxon>
        <taxon>Neisseriales</taxon>
        <taxon>Chitinibacteraceae</taxon>
        <taxon>Chitinimonas</taxon>
    </lineage>
</organism>
<dbReference type="CDD" id="cd08894">
    <property type="entry name" value="SRPBCC_CalC_Aha1-like_1"/>
    <property type="match status" value="1"/>
</dbReference>
<dbReference type="Pfam" id="PF08327">
    <property type="entry name" value="AHSA1"/>
    <property type="match status" value="1"/>
</dbReference>
<evidence type="ECO:0000256" key="1">
    <source>
        <dbReference type="ARBA" id="ARBA00006817"/>
    </source>
</evidence>
<sequence length="153" mass="17277">MAMSALPDAQTSAARAFLHQRLLDATPTRVFAAFADPALLARWWGPAGFRSSFQTFEFRPGGAWRFVMHGPDGQDYPNESRFHTLQPDQRIVIEHLALVHHFWLDITLSAQGAQTLLQWRQVFDSAEERDALADFVGPANEQNLDRLAKLLCT</sequence>
<dbReference type="Gene3D" id="3.30.530.20">
    <property type="match status" value="1"/>
</dbReference>
<gene>
    <name evidence="3" type="ORF">SAMN02745887_00767</name>
</gene>
<dbReference type="Proteomes" id="UP000186513">
    <property type="component" value="Unassembled WGS sequence"/>
</dbReference>
<evidence type="ECO:0000259" key="2">
    <source>
        <dbReference type="Pfam" id="PF08327"/>
    </source>
</evidence>
<dbReference type="InterPro" id="IPR023393">
    <property type="entry name" value="START-like_dom_sf"/>
</dbReference>
<protein>
    <submittedName>
        <fullName evidence="3">Activator of Hsp90 ATPase homolog 1-like protein</fullName>
    </submittedName>
</protein>